<dbReference type="STRING" id="1336235.GCA_000518785_03814"/>
<dbReference type="Pfam" id="PF01883">
    <property type="entry name" value="FeS_assembly_P"/>
    <property type="match status" value="1"/>
</dbReference>
<evidence type="ECO:0000259" key="1">
    <source>
        <dbReference type="Pfam" id="PF01883"/>
    </source>
</evidence>
<sequence>MDVDSLPGLAGEIVAALKGITDPEIGGNIVDLGLIYDVTVDVGGRALVVMTTTSRGCPAAGFLQQAVQAAVEAVDGVNAAVVELTYIPHWTPDLIRSGVFPATVRH</sequence>
<evidence type="ECO:0000313" key="3">
    <source>
        <dbReference type="Proteomes" id="UP000254764"/>
    </source>
</evidence>
<dbReference type="AlphaFoldDB" id="A0A376A9K2"/>
<gene>
    <name evidence="2" type="ORF">RHIZ70_257</name>
</gene>
<evidence type="ECO:0000313" key="2">
    <source>
        <dbReference type="EMBL" id="SSC64549.1"/>
    </source>
</evidence>
<dbReference type="PANTHER" id="PTHR42831">
    <property type="entry name" value="FE-S PROTEIN MATURATION AUXILIARY FACTOR YITW"/>
    <property type="match status" value="1"/>
</dbReference>
<dbReference type="RefSeq" id="WP_115671733.1">
    <property type="nucleotide sequence ID" value="NZ_UEYP01000012.1"/>
</dbReference>
<dbReference type="InterPro" id="IPR002744">
    <property type="entry name" value="MIP18-like"/>
</dbReference>
<organism evidence="2 3">
    <name type="scientific">Ciceribacter selenitireducens ATCC BAA-1503</name>
    <dbReference type="NCBI Taxonomy" id="1336235"/>
    <lineage>
        <taxon>Bacteria</taxon>
        <taxon>Pseudomonadati</taxon>
        <taxon>Pseudomonadota</taxon>
        <taxon>Alphaproteobacteria</taxon>
        <taxon>Hyphomicrobiales</taxon>
        <taxon>Rhizobiaceae</taxon>
        <taxon>Ciceribacter</taxon>
    </lineage>
</organism>
<dbReference type="PANTHER" id="PTHR42831:SF1">
    <property type="entry name" value="FE-S PROTEIN MATURATION AUXILIARY FACTOR YITW"/>
    <property type="match status" value="1"/>
</dbReference>
<protein>
    <recommendedName>
        <fullName evidence="1">MIP18 family-like domain-containing protein</fullName>
    </recommendedName>
</protein>
<dbReference type="OrthoDB" id="9805360at2"/>
<dbReference type="SUPFAM" id="SSF117916">
    <property type="entry name" value="Fe-S cluster assembly (FSCA) domain-like"/>
    <property type="match status" value="1"/>
</dbReference>
<dbReference type="Gene3D" id="3.30.300.130">
    <property type="entry name" value="Fe-S cluster assembly (FSCA)"/>
    <property type="match status" value="1"/>
</dbReference>
<name>A0A376A9K2_9HYPH</name>
<keyword evidence="3" id="KW-1185">Reference proteome</keyword>
<dbReference type="Proteomes" id="UP000254764">
    <property type="component" value="Unassembled WGS sequence"/>
</dbReference>
<dbReference type="EMBL" id="UEYP01000012">
    <property type="protein sequence ID" value="SSC64549.1"/>
    <property type="molecule type" value="Genomic_DNA"/>
</dbReference>
<feature type="domain" description="MIP18 family-like" evidence="1">
    <location>
        <begin position="12"/>
        <end position="80"/>
    </location>
</feature>
<reference evidence="3" key="1">
    <citation type="submission" date="2018-07" db="EMBL/GenBank/DDBJ databases">
        <authorList>
            <person name="Peiro R."/>
            <person name="Begona"/>
            <person name="Cbmso G."/>
            <person name="Lopez M."/>
            <person name="Gonzalez S."/>
        </authorList>
    </citation>
    <scope>NUCLEOTIDE SEQUENCE [LARGE SCALE GENOMIC DNA]</scope>
</reference>
<dbReference type="InterPro" id="IPR052339">
    <property type="entry name" value="Fe-S_Maturation_MIP18"/>
</dbReference>
<dbReference type="InterPro" id="IPR034904">
    <property type="entry name" value="FSCA_dom_sf"/>
</dbReference>
<proteinExistence type="predicted"/>
<accession>A0A376A9K2</accession>